<feature type="region of interest" description="Disordered" evidence="3">
    <location>
        <begin position="1187"/>
        <end position="1265"/>
    </location>
</feature>
<dbReference type="EnsemblMetazoa" id="SSS_8371s_mrna">
    <property type="protein sequence ID" value="KAF7493306.1"/>
    <property type="gene ID" value="SSS_8371"/>
</dbReference>
<evidence type="ECO:0000313" key="8">
    <source>
        <dbReference type="Proteomes" id="UP000070412"/>
    </source>
</evidence>
<dbReference type="PANTHER" id="PTHR21583">
    <property type="entry name" value="ELYS PROTEIN"/>
    <property type="match status" value="1"/>
</dbReference>
<organism evidence="6">
    <name type="scientific">Sarcoptes scabiei</name>
    <name type="common">Itch mite</name>
    <name type="synonym">Acarus scabiei</name>
    <dbReference type="NCBI Taxonomy" id="52283"/>
    <lineage>
        <taxon>Eukaryota</taxon>
        <taxon>Metazoa</taxon>
        <taxon>Ecdysozoa</taxon>
        <taxon>Arthropoda</taxon>
        <taxon>Chelicerata</taxon>
        <taxon>Arachnida</taxon>
        <taxon>Acari</taxon>
        <taxon>Acariformes</taxon>
        <taxon>Sarcoptiformes</taxon>
        <taxon>Astigmata</taxon>
        <taxon>Psoroptidia</taxon>
        <taxon>Sarcoptoidea</taxon>
        <taxon>Sarcoptidae</taxon>
        <taxon>Sarcoptinae</taxon>
        <taxon>Sarcoptes</taxon>
    </lineage>
</organism>
<evidence type="ECO:0000256" key="1">
    <source>
        <dbReference type="ARBA" id="ARBA00004123"/>
    </source>
</evidence>
<dbReference type="InterPro" id="IPR032040">
    <property type="entry name" value="ELYS-bb"/>
</dbReference>
<proteinExistence type="predicted"/>
<evidence type="ECO:0000313" key="6">
    <source>
        <dbReference type="EMBL" id="KAF7493306.1"/>
    </source>
</evidence>
<dbReference type="InterPro" id="IPR025151">
    <property type="entry name" value="ELYS_dom"/>
</dbReference>
<sequence>MENLFEPSSIVNITDIENVSIGSDGRNNKIFFSTNSNNLSTKFFWNVFDSKLEIYSFDQRCQNRLVSSFDFATIFNDSTIEISIVNRLTDRFEVASHYRHPHKLIVVLQTANSNNLICIVDLRLNIIIHTIEFPFNISSIEVITAGPNDRLIENVPLVNEICCMSGCLAVGCEGGTVFLMDMILDSYSPDPLVPKKISILTYNNSHIEIKTKRRTAIFHNQVICIAMNIDARNKGKFIYRIDNQTSRTFLANQVYISSLHFIPQLSVLAVGYNFGGFHLFNLNQFLLDYSYPLTDKDDNAPVIEFAFQVPENDPKNFSYLWLVKGVSCRMPNVTDETTINAKSNAYLFLLCYQNKKVIDNYGILYDTFKCCSLKFELPLSNCSDERQSTYTSYLLDIFTIHQLLPSRLLPNVALIEDEEASKICQIDYNYLFLAWKIYGHNRSNCFYFCIFDLNQWYKSQMPKFYCTDSNGLSPFLSFYSLNAASKSLNMNSIEAIYFPNVSMTKFHSNLFYAEIHSYPSSMSFTITIASSSKLCSVQFLGIQKKIIASMNSSNSLQIQKNLNEIITNSNRCGLISSLESLRATTLENEIVRSNLFQLMNIALENNLNSLLMKFLDEDSVYFGSDLNMVVEWIWTKVEYIKNSIDHLVKPLFDLSGCNVSQQDISKLVCYESHLGTLLFLLNKIFKRSVDATNLSFDKLKFRIEVVELIQTYLKFILLFENFGLLPDQDASDPNHNSIYSYEKLKKFYEKRREDFVAICPDYLKDDDILLIDILVEYIRPQLSALLQSSEQFEAFKTLKHLYPPPNLSSLLQMFLLDTVPLIYKESILLYFIYDLSDCLTEHPLIEQKILLFVSSLNIQQGVRNFVEGFWFLDHQNYDLALKLFTHPLVTTSLSDFKIDIQLFNKLIQRVLECFLFENQFKMGMMFIKNCNHVLLDQEQNENLYMQILLLNGNLTNAFEFQRERCSDKNPGHLFYKLLFISEKIDRLIQICQLPLNEFEEKIFLDFCISSKNRSSIMTLVLYYVLNNKLIEAIKIVENFHEEFRMNESNQNVIELIEAYINVLPSSTMSFIKKLNTDSINKRLRATDSSISSNRSHLSNLQHQSKQEFSNKSVYLSPSLYRSKILKSKHQSPDRKLFAILKTPEFKRRIISDGGDTLNSLSASVKKPILKLSGNDNEVDGHKLKVSFSSNEENIVEEQSMKNDQHTPRKSNTEKSSHLNGKYSSPNRRSRISNTTTPRKSFLTSDSVHHRMTLRSGNKQKLNDAE</sequence>
<dbReference type="AlphaFoldDB" id="A0A834VDY3"/>
<accession>A0A834VDY3</accession>
<evidence type="ECO:0000259" key="5">
    <source>
        <dbReference type="Pfam" id="PF16687"/>
    </source>
</evidence>
<reference evidence="6" key="2">
    <citation type="submission" date="2020-01" db="EMBL/GenBank/DDBJ databases">
        <authorList>
            <person name="Korhonen P.K.K."/>
            <person name="Guangxu M.G."/>
            <person name="Wang T.W."/>
            <person name="Stroehlein A.J.S."/>
            <person name="Young N.D."/>
            <person name="Ang C.-S.A."/>
            <person name="Fernando D.W.F."/>
            <person name="Lu H.L."/>
            <person name="Taylor S.T."/>
            <person name="Ehtesham M.E.M."/>
            <person name="Najaraj S.H.N."/>
            <person name="Harsha G.H.G."/>
            <person name="Madugundu A.M."/>
            <person name="Renuse S.R."/>
            <person name="Holt D.H."/>
            <person name="Pandey A.P."/>
            <person name="Papenfuss A.P."/>
            <person name="Gasser R.B.G."/>
            <person name="Fischer K.F."/>
        </authorList>
    </citation>
    <scope>NUCLEOTIDE SEQUENCE</scope>
    <source>
        <strain evidence="6">SSS_KF_BRIS2020</strain>
    </source>
</reference>
<keyword evidence="2" id="KW-0539">Nucleus</keyword>
<evidence type="ECO:0000256" key="2">
    <source>
        <dbReference type="ARBA" id="ARBA00023242"/>
    </source>
</evidence>
<dbReference type="Proteomes" id="UP000070412">
    <property type="component" value="Unassembled WGS sequence"/>
</dbReference>
<dbReference type="InterPro" id="IPR052620">
    <property type="entry name" value="ELYS/MEL-28_NucAsmblyFactor"/>
</dbReference>
<keyword evidence="8" id="KW-1185">Reference proteome</keyword>
<gene>
    <name evidence="6" type="ORF">SSS_8371</name>
</gene>
<evidence type="ECO:0000259" key="4">
    <source>
        <dbReference type="Pfam" id="PF13934"/>
    </source>
</evidence>
<evidence type="ECO:0000256" key="3">
    <source>
        <dbReference type="SAM" id="MobiDB-lite"/>
    </source>
</evidence>
<dbReference type="OrthoDB" id="6430758at2759"/>
<reference evidence="7" key="3">
    <citation type="submission" date="2022-06" db="UniProtKB">
        <authorList>
            <consortium name="EnsemblMetazoa"/>
        </authorList>
    </citation>
    <scope>IDENTIFICATION</scope>
</reference>
<name>A0A834VDY3_SARSC</name>
<dbReference type="PANTHER" id="PTHR21583:SF8">
    <property type="entry name" value="PROTEIN ELYS"/>
    <property type="match status" value="1"/>
</dbReference>
<feature type="domain" description="ELYS-like" evidence="4">
    <location>
        <begin position="769"/>
        <end position="1008"/>
    </location>
</feature>
<dbReference type="Pfam" id="PF13934">
    <property type="entry name" value="ELYS"/>
    <property type="match status" value="1"/>
</dbReference>
<reference evidence="8" key="1">
    <citation type="journal article" date="2020" name="PLoS Negl. Trop. Dis.">
        <title>High-quality nuclear genome for Sarcoptes scabiei-A critical resource for a neglected parasite.</title>
        <authorList>
            <person name="Korhonen P.K."/>
            <person name="Gasser R.B."/>
            <person name="Ma G."/>
            <person name="Wang T."/>
            <person name="Stroehlein A.J."/>
            <person name="Young N.D."/>
            <person name="Ang C.S."/>
            <person name="Fernando D.D."/>
            <person name="Lu H.C."/>
            <person name="Taylor S."/>
            <person name="Reynolds S.L."/>
            <person name="Mofiz E."/>
            <person name="Najaraj S.H."/>
            <person name="Gowda H."/>
            <person name="Madugundu A."/>
            <person name="Renuse S."/>
            <person name="Holt D."/>
            <person name="Pandey A."/>
            <person name="Papenfuss A.T."/>
            <person name="Fischer K."/>
        </authorList>
    </citation>
    <scope>NUCLEOTIDE SEQUENCE [LARGE SCALE GENOMIC DNA]</scope>
</reference>
<dbReference type="GO" id="GO:0005634">
    <property type="term" value="C:nucleus"/>
    <property type="evidence" value="ECO:0007669"/>
    <property type="project" value="UniProtKB-SubCell"/>
</dbReference>
<dbReference type="InterPro" id="IPR036322">
    <property type="entry name" value="WD40_repeat_dom_sf"/>
</dbReference>
<evidence type="ECO:0000313" key="7">
    <source>
        <dbReference type="EnsemblMetazoa" id="KAF7493306.1"/>
    </source>
</evidence>
<dbReference type="SUPFAM" id="SSF50978">
    <property type="entry name" value="WD40 repeat-like"/>
    <property type="match status" value="1"/>
</dbReference>
<protein>
    <submittedName>
        <fullName evidence="6">Protein ELYS</fullName>
    </submittedName>
</protein>
<feature type="compositionally biased region" description="Basic and acidic residues" evidence="3">
    <location>
        <begin position="1198"/>
        <end position="1216"/>
    </location>
</feature>
<comment type="subcellular location">
    <subcellularLocation>
        <location evidence="1">Nucleus</location>
    </subcellularLocation>
</comment>
<dbReference type="Pfam" id="PF16687">
    <property type="entry name" value="ELYS-bb"/>
    <property type="match status" value="1"/>
</dbReference>
<dbReference type="EMBL" id="WVUK01000056">
    <property type="protein sequence ID" value="KAF7493306.1"/>
    <property type="molecule type" value="Genomic_DNA"/>
</dbReference>
<feature type="compositionally biased region" description="Polar residues" evidence="3">
    <location>
        <begin position="1217"/>
        <end position="1245"/>
    </location>
</feature>
<feature type="domain" description="ELYS beta-propeller" evidence="5">
    <location>
        <begin position="103"/>
        <end position="496"/>
    </location>
</feature>